<dbReference type="STRING" id="1801997.A3J64_00055"/>
<feature type="domain" description="Methyltransferase" evidence="1">
    <location>
        <begin position="22"/>
        <end position="133"/>
    </location>
</feature>
<dbReference type="AlphaFoldDB" id="A0A1G2FHT3"/>
<proteinExistence type="predicted"/>
<dbReference type="CDD" id="cd02440">
    <property type="entry name" value="AdoMet_MTases"/>
    <property type="match status" value="1"/>
</dbReference>
<evidence type="ECO:0000259" key="1">
    <source>
        <dbReference type="Pfam" id="PF13847"/>
    </source>
</evidence>
<sequence length="179" mass="19775">MQKGTGGFLNPEQALSQLDIRPKMTVADFGSGHGYFTIPLAKLVGESGRVIAIDVLKEALESIISRAKLEGIANIEAIHSNLENPNGSKLSDGSQDLVLLANILFQSQKKPEIIREARRVLKDLGRLVVIDWLAGASLAPKEGWLISKEEAQKLVETEGLKMEKEFEVDERHFGLIFRK</sequence>
<dbReference type="SUPFAM" id="SSF53335">
    <property type="entry name" value="S-adenosyl-L-methionine-dependent methyltransferases"/>
    <property type="match status" value="1"/>
</dbReference>
<dbReference type="EMBL" id="MHNB01000002">
    <property type="protein sequence ID" value="OGZ37639.1"/>
    <property type="molecule type" value="Genomic_DNA"/>
</dbReference>
<dbReference type="Gene3D" id="3.40.50.150">
    <property type="entry name" value="Vaccinia Virus protein VP39"/>
    <property type="match status" value="1"/>
</dbReference>
<protein>
    <recommendedName>
        <fullName evidence="1">Methyltransferase domain-containing protein</fullName>
    </recommendedName>
</protein>
<organism evidence="2 3">
    <name type="scientific">Candidatus Portnoybacteria bacterium RIFCSPHIGHO2_12_FULL_38_9</name>
    <dbReference type="NCBI Taxonomy" id="1801997"/>
    <lineage>
        <taxon>Bacteria</taxon>
        <taxon>Candidatus Portnoyibacteriota</taxon>
    </lineage>
</organism>
<dbReference type="Proteomes" id="UP000177061">
    <property type="component" value="Unassembled WGS sequence"/>
</dbReference>
<evidence type="ECO:0000313" key="2">
    <source>
        <dbReference type="EMBL" id="OGZ37639.1"/>
    </source>
</evidence>
<dbReference type="InterPro" id="IPR025714">
    <property type="entry name" value="Methyltranfer_dom"/>
</dbReference>
<gene>
    <name evidence="2" type="ORF">A3J64_00055</name>
</gene>
<reference evidence="2 3" key="1">
    <citation type="journal article" date="2016" name="Nat. Commun.">
        <title>Thousands of microbial genomes shed light on interconnected biogeochemical processes in an aquifer system.</title>
        <authorList>
            <person name="Anantharaman K."/>
            <person name="Brown C.T."/>
            <person name="Hug L.A."/>
            <person name="Sharon I."/>
            <person name="Castelle C.J."/>
            <person name="Probst A.J."/>
            <person name="Thomas B.C."/>
            <person name="Singh A."/>
            <person name="Wilkins M.J."/>
            <person name="Karaoz U."/>
            <person name="Brodie E.L."/>
            <person name="Williams K.H."/>
            <person name="Hubbard S.S."/>
            <person name="Banfield J.F."/>
        </authorList>
    </citation>
    <scope>NUCLEOTIDE SEQUENCE [LARGE SCALE GENOMIC DNA]</scope>
</reference>
<dbReference type="InterPro" id="IPR029063">
    <property type="entry name" value="SAM-dependent_MTases_sf"/>
</dbReference>
<comment type="caution">
    <text evidence="2">The sequence shown here is derived from an EMBL/GenBank/DDBJ whole genome shotgun (WGS) entry which is preliminary data.</text>
</comment>
<name>A0A1G2FHT3_9BACT</name>
<dbReference type="Pfam" id="PF13847">
    <property type="entry name" value="Methyltransf_31"/>
    <property type="match status" value="1"/>
</dbReference>
<accession>A0A1G2FHT3</accession>
<evidence type="ECO:0000313" key="3">
    <source>
        <dbReference type="Proteomes" id="UP000177061"/>
    </source>
</evidence>